<keyword evidence="3" id="KW-1185">Reference proteome</keyword>
<accession>A0A1N7RXN4</accession>
<reference evidence="2 3" key="1">
    <citation type="submission" date="2016-12" db="EMBL/GenBank/DDBJ databases">
        <authorList>
            <person name="Song W.-J."/>
            <person name="Kurnit D.M."/>
        </authorList>
    </citation>
    <scope>NUCLEOTIDE SEQUENCE [LARGE SCALE GENOMIC DNA]</scope>
    <source>
        <strain evidence="2 3">STM7296</strain>
    </source>
</reference>
<name>A0A1N7RXN4_9BURK</name>
<gene>
    <name evidence="2" type="ORF">BN2475_230037</name>
</gene>
<sequence>MFKRAGSRATLGAVRERNNMDRKSPARATPERVARRASRTGPSGVSDRATGAAHARDVRDWRRRVLALKRGFELTEQQVMQREKMLWRPGHPAD</sequence>
<feature type="compositionally biased region" description="Basic and acidic residues" evidence="1">
    <location>
        <begin position="14"/>
        <end position="34"/>
    </location>
</feature>
<protein>
    <submittedName>
        <fullName evidence="2">Uncharacterized protein</fullName>
    </submittedName>
</protein>
<dbReference type="AlphaFoldDB" id="A0A1N7RXN4"/>
<evidence type="ECO:0000313" key="2">
    <source>
        <dbReference type="EMBL" id="SIT39878.1"/>
    </source>
</evidence>
<dbReference type="EMBL" id="CYGX02000023">
    <property type="protein sequence ID" value="SIT39878.1"/>
    <property type="molecule type" value="Genomic_DNA"/>
</dbReference>
<feature type="region of interest" description="Disordered" evidence="1">
    <location>
        <begin position="1"/>
        <end position="59"/>
    </location>
</feature>
<evidence type="ECO:0000256" key="1">
    <source>
        <dbReference type="SAM" id="MobiDB-lite"/>
    </source>
</evidence>
<evidence type="ECO:0000313" key="3">
    <source>
        <dbReference type="Proteomes" id="UP000187012"/>
    </source>
</evidence>
<proteinExistence type="predicted"/>
<dbReference type="Proteomes" id="UP000187012">
    <property type="component" value="Unassembled WGS sequence"/>
</dbReference>
<organism evidence="2 3">
    <name type="scientific">Paraburkholderia ribeironis</name>
    <dbReference type="NCBI Taxonomy" id="1247936"/>
    <lineage>
        <taxon>Bacteria</taxon>
        <taxon>Pseudomonadati</taxon>
        <taxon>Pseudomonadota</taxon>
        <taxon>Betaproteobacteria</taxon>
        <taxon>Burkholderiales</taxon>
        <taxon>Burkholderiaceae</taxon>
        <taxon>Paraburkholderia</taxon>
    </lineage>
</organism>